<keyword evidence="9 10" id="KW-0807">Transducer</keyword>
<protein>
    <recommendedName>
        <fullName evidence="11">Olfactory receptor</fullName>
    </recommendedName>
</protein>
<evidence type="ECO:0000256" key="2">
    <source>
        <dbReference type="ARBA" id="ARBA00022475"/>
    </source>
</evidence>
<evidence type="ECO:0000313" key="14">
    <source>
        <dbReference type="RefSeq" id="XP_020668979.2"/>
    </source>
</evidence>
<keyword evidence="8 10" id="KW-0675">Receptor</keyword>
<dbReference type="InterPro" id="IPR050516">
    <property type="entry name" value="Olfactory_GPCR"/>
</dbReference>
<keyword evidence="11" id="KW-0716">Sensory transduction</keyword>
<feature type="transmembrane region" description="Helical" evidence="11">
    <location>
        <begin position="228"/>
        <end position="249"/>
    </location>
</feature>
<keyword evidence="3 10" id="KW-0812">Transmembrane</keyword>
<dbReference type="GeneID" id="110089923"/>
<dbReference type="AlphaFoldDB" id="A0A6J0VE81"/>
<dbReference type="Gene3D" id="1.20.1070.10">
    <property type="entry name" value="Rhodopsin 7-helix transmembrane proteins"/>
    <property type="match status" value="1"/>
</dbReference>
<name>A0A6J0VE81_9SAUR</name>
<accession>A0A6J0VE81</accession>
<evidence type="ECO:0000256" key="7">
    <source>
        <dbReference type="ARBA" id="ARBA00023136"/>
    </source>
</evidence>
<evidence type="ECO:0000256" key="1">
    <source>
        <dbReference type="ARBA" id="ARBA00004651"/>
    </source>
</evidence>
<dbReference type="InterPro" id="IPR000725">
    <property type="entry name" value="Olfact_rcpt"/>
</dbReference>
<feature type="transmembrane region" description="Helical" evidence="11">
    <location>
        <begin position="46"/>
        <end position="70"/>
    </location>
</feature>
<comment type="similarity">
    <text evidence="10">Belongs to the G-protein coupled receptor 1 family.</text>
</comment>
<feature type="domain" description="G-protein coupled receptors family 1 profile" evidence="12">
    <location>
        <begin position="61"/>
        <end position="310"/>
    </location>
</feature>
<dbReference type="PANTHER" id="PTHR26452">
    <property type="entry name" value="OLFACTORY RECEPTOR"/>
    <property type="match status" value="1"/>
</dbReference>
<evidence type="ECO:0000256" key="4">
    <source>
        <dbReference type="ARBA" id="ARBA00022725"/>
    </source>
</evidence>
<dbReference type="PRINTS" id="PR00245">
    <property type="entry name" value="OLFACTORYR"/>
</dbReference>
<dbReference type="InterPro" id="IPR017452">
    <property type="entry name" value="GPCR_Rhodpsn_7TM"/>
</dbReference>
<evidence type="ECO:0000256" key="3">
    <source>
        <dbReference type="ARBA" id="ARBA00022692"/>
    </source>
</evidence>
<reference evidence="14" key="1">
    <citation type="submission" date="2025-08" db="UniProtKB">
        <authorList>
            <consortium name="RefSeq"/>
        </authorList>
    </citation>
    <scope>IDENTIFICATION</scope>
</reference>
<dbReference type="Pfam" id="PF13853">
    <property type="entry name" value="7tm_4"/>
    <property type="match status" value="1"/>
</dbReference>
<keyword evidence="5 11" id="KW-1133">Transmembrane helix</keyword>
<evidence type="ECO:0000256" key="6">
    <source>
        <dbReference type="ARBA" id="ARBA00023040"/>
    </source>
</evidence>
<dbReference type="OrthoDB" id="5967130at2759"/>
<evidence type="ECO:0000256" key="9">
    <source>
        <dbReference type="ARBA" id="ARBA00023224"/>
    </source>
</evidence>
<dbReference type="SUPFAM" id="SSF81321">
    <property type="entry name" value="Family A G protein-coupled receptor-like"/>
    <property type="match status" value="1"/>
</dbReference>
<evidence type="ECO:0000256" key="8">
    <source>
        <dbReference type="ARBA" id="ARBA00023170"/>
    </source>
</evidence>
<dbReference type="PRINTS" id="PR00237">
    <property type="entry name" value="GPCRRHODOPSN"/>
</dbReference>
<dbReference type="GO" id="GO:0004984">
    <property type="term" value="F:olfactory receptor activity"/>
    <property type="evidence" value="ECO:0007669"/>
    <property type="project" value="InterPro"/>
</dbReference>
<keyword evidence="4 11" id="KW-0552">Olfaction</keyword>
<evidence type="ECO:0000256" key="11">
    <source>
        <dbReference type="RuleBase" id="RU363047"/>
    </source>
</evidence>
<dbReference type="InParanoid" id="A0A6J0VE81"/>
<evidence type="ECO:0000313" key="13">
    <source>
        <dbReference type="Proteomes" id="UP001652642"/>
    </source>
</evidence>
<dbReference type="InterPro" id="IPR000276">
    <property type="entry name" value="GPCR_Rhodpsn"/>
</dbReference>
<proteinExistence type="inferred from homology"/>
<dbReference type="GO" id="GO:0004930">
    <property type="term" value="F:G protein-coupled receptor activity"/>
    <property type="evidence" value="ECO:0007669"/>
    <property type="project" value="UniProtKB-KW"/>
</dbReference>
<keyword evidence="6 10" id="KW-0297">G-protein coupled receptor</keyword>
<feature type="transmembrane region" description="Helical" evidence="11">
    <location>
        <begin position="82"/>
        <end position="101"/>
    </location>
</feature>
<organism evidence="13 14">
    <name type="scientific">Pogona vitticeps</name>
    <name type="common">central bearded dragon</name>
    <dbReference type="NCBI Taxonomy" id="103695"/>
    <lineage>
        <taxon>Eukaryota</taxon>
        <taxon>Metazoa</taxon>
        <taxon>Chordata</taxon>
        <taxon>Craniata</taxon>
        <taxon>Vertebrata</taxon>
        <taxon>Euteleostomi</taxon>
        <taxon>Lepidosauria</taxon>
        <taxon>Squamata</taxon>
        <taxon>Bifurcata</taxon>
        <taxon>Unidentata</taxon>
        <taxon>Episquamata</taxon>
        <taxon>Toxicofera</taxon>
        <taxon>Iguania</taxon>
        <taxon>Acrodonta</taxon>
        <taxon>Agamidae</taxon>
        <taxon>Amphibolurinae</taxon>
        <taxon>Pogona</taxon>
    </lineage>
</organism>
<feature type="transmembrane region" description="Helical" evidence="11">
    <location>
        <begin position="121"/>
        <end position="140"/>
    </location>
</feature>
<feature type="transmembrane region" description="Helical" evidence="11">
    <location>
        <begin position="293"/>
        <end position="312"/>
    </location>
</feature>
<comment type="subcellular location">
    <subcellularLocation>
        <location evidence="1 11">Cell membrane</location>
        <topology evidence="1 11">Multi-pass membrane protein</topology>
    </subcellularLocation>
</comment>
<evidence type="ECO:0000259" key="12">
    <source>
        <dbReference type="PROSITE" id="PS50262"/>
    </source>
</evidence>
<keyword evidence="13" id="KW-1185">Reference proteome</keyword>
<dbReference type="PROSITE" id="PS00237">
    <property type="entry name" value="G_PROTEIN_RECEP_F1_1"/>
    <property type="match status" value="1"/>
</dbReference>
<feature type="transmembrane region" description="Helical" evidence="11">
    <location>
        <begin position="261"/>
        <end position="281"/>
    </location>
</feature>
<evidence type="ECO:0000256" key="5">
    <source>
        <dbReference type="ARBA" id="ARBA00022989"/>
    </source>
</evidence>
<evidence type="ECO:0000256" key="10">
    <source>
        <dbReference type="RuleBase" id="RU000688"/>
    </source>
</evidence>
<dbReference type="RefSeq" id="XP_020668979.2">
    <property type="nucleotide sequence ID" value="XM_020813320.2"/>
</dbReference>
<feature type="transmembrane region" description="Helical" evidence="11">
    <location>
        <begin position="160"/>
        <end position="179"/>
    </location>
</feature>
<dbReference type="PROSITE" id="PS50262">
    <property type="entry name" value="G_PROTEIN_RECEP_F1_2"/>
    <property type="match status" value="1"/>
</dbReference>
<dbReference type="CDD" id="cd15911">
    <property type="entry name" value="7tmA_OR11A-like"/>
    <property type="match status" value="1"/>
</dbReference>
<dbReference type="Proteomes" id="UP001652642">
    <property type="component" value="Chromosome 6"/>
</dbReference>
<sequence length="335" mass="37772">MGNEGSISNINLLEGNIEQIQNRTNKTTIANFLLLGFGDHPELQTLLFLAFLTIYMITMVGNLILILLVVADPHLHTPMYFFLANLSCLEMCYTSTLLPRLLFSLWTRDRSISVNGCLVQYYFFGVLLSTECYLLAVMSYDRYLAICKPLHYTFLMNGKFCFWLIAGSWISGLVSNTVITCLELRLSFCGPPEIEHFFCDLAPVLKLSCSNTHPVETATFILASMDTIPTFLLTLICYTCIMTAIVGIPSTTGKKKSFSTCSSHLIVVTIFYGSLITVYLLQDSSQLGELKKAFSVFYTIVTPLLNPLIYSLRNKEVKESRRRAINKCAIFLRVH</sequence>
<keyword evidence="2 11" id="KW-1003">Cell membrane</keyword>
<gene>
    <name evidence="14" type="primary">LOC110089923</name>
</gene>
<keyword evidence="7 11" id="KW-0472">Membrane</keyword>
<dbReference type="GO" id="GO:0005886">
    <property type="term" value="C:plasma membrane"/>
    <property type="evidence" value="ECO:0007669"/>
    <property type="project" value="UniProtKB-SubCell"/>
</dbReference>
<dbReference type="KEGG" id="pvt:110089923"/>